<dbReference type="InterPro" id="IPR051448">
    <property type="entry name" value="CdaR-like_regulators"/>
</dbReference>
<dbReference type="Gene3D" id="1.10.10.2840">
    <property type="entry name" value="PucR C-terminal helix-turn-helix domain"/>
    <property type="match status" value="1"/>
</dbReference>
<evidence type="ECO:0000313" key="3">
    <source>
        <dbReference type="EMBL" id="GMA33123.1"/>
    </source>
</evidence>
<feature type="domain" description="Putative sugar diacid recognition" evidence="1">
    <location>
        <begin position="20"/>
        <end position="149"/>
    </location>
</feature>
<dbReference type="AlphaFoldDB" id="A0AA37XH94"/>
<protein>
    <recommendedName>
        <fullName evidence="5">Carbohydrate diacid regulator</fullName>
    </recommendedName>
</protein>
<dbReference type="Proteomes" id="UP001157161">
    <property type="component" value="Unassembled WGS sequence"/>
</dbReference>
<sequence>MPRGARQTGIMADVTRPDPLSSELAQRVVDTVTTRMDRHVNVMDAHGVIIASSDPERIGTLHHAAARVVAQGSAVTVTVPEAGSADRPGVNEPLEVDGVLVGVVGVTGDPREVGQLATVVALGVQLLIAQERSYDAATRRSTAARELLAALTSGGLDADETAARLRVAGMGEGPWNLSVWADAAGDVTTPPATAPQLVSDLNSRRHHRAAVLHGLLWVLTRAPHAPAVPGARGLRAASVADAGALLAHALDLRALAGHARLLPADGGTVDDGAALLLGVGHLPAASLARRAATVARLTPSDAETVTAMSGATTLAAAAAALYVHRNTLVQRLARIRERTGLDPRVPRELAALQIGLLARTALERGAG</sequence>
<name>A0AA37XH94_9MICO</name>
<keyword evidence="4" id="KW-1185">Reference proteome</keyword>
<dbReference type="Pfam" id="PF05651">
    <property type="entry name" value="Diacid_rec"/>
    <property type="match status" value="1"/>
</dbReference>
<dbReference type="PANTHER" id="PTHR33744:SF15">
    <property type="entry name" value="CARBOHYDRATE DIACID REGULATOR"/>
    <property type="match status" value="1"/>
</dbReference>
<organism evidence="3 4">
    <name type="scientific">Litorihabitans aurantiacus</name>
    <dbReference type="NCBI Taxonomy" id="1930061"/>
    <lineage>
        <taxon>Bacteria</taxon>
        <taxon>Bacillati</taxon>
        <taxon>Actinomycetota</taxon>
        <taxon>Actinomycetes</taxon>
        <taxon>Micrococcales</taxon>
        <taxon>Beutenbergiaceae</taxon>
        <taxon>Litorihabitans</taxon>
    </lineage>
</organism>
<proteinExistence type="predicted"/>
<reference evidence="3" key="2">
    <citation type="submission" date="2023-02" db="EMBL/GenBank/DDBJ databases">
        <authorList>
            <person name="Sun Q."/>
            <person name="Mori K."/>
        </authorList>
    </citation>
    <scope>NUCLEOTIDE SEQUENCE</scope>
    <source>
        <strain evidence="3">NBRC 112290</strain>
    </source>
</reference>
<dbReference type="InterPro" id="IPR025736">
    <property type="entry name" value="PucR_C-HTH_dom"/>
</dbReference>
<dbReference type="PANTHER" id="PTHR33744">
    <property type="entry name" value="CARBOHYDRATE DIACID REGULATOR"/>
    <property type="match status" value="1"/>
</dbReference>
<dbReference type="InterPro" id="IPR042070">
    <property type="entry name" value="PucR_C-HTH_sf"/>
</dbReference>
<comment type="caution">
    <text evidence="3">The sequence shown here is derived from an EMBL/GenBank/DDBJ whole genome shotgun (WGS) entry which is preliminary data.</text>
</comment>
<evidence type="ECO:0000259" key="2">
    <source>
        <dbReference type="Pfam" id="PF13556"/>
    </source>
</evidence>
<evidence type="ECO:0000259" key="1">
    <source>
        <dbReference type="Pfam" id="PF05651"/>
    </source>
</evidence>
<evidence type="ECO:0000313" key="4">
    <source>
        <dbReference type="Proteomes" id="UP001157161"/>
    </source>
</evidence>
<dbReference type="EMBL" id="BSUM01000001">
    <property type="protein sequence ID" value="GMA33123.1"/>
    <property type="molecule type" value="Genomic_DNA"/>
</dbReference>
<feature type="domain" description="PucR C-terminal helix-turn-helix" evidence="2">
    <location>
        <begin position="314"/>
        <end position="358"/>
    </location>
</feature>
<evidence type="ECO:0008006" key="5">
    <source>
        <dbReference type="Google" id="ProtNLM"/>
    </source>
</evidence>
<accession>A0AA37XH94</accession>
<gene>
    <name evidence="3" type="ORF">GCM10025875_31150</name>
</gene>
<dbReference type="InterPro" id="IPR008599">
    <property type="entry name" value="Diacid_rec"/>
</dbReference>
<dbReference type="Pfam" id="PF13556">
    <property type="entry name" value="HTH_30"/>
    <property type="match status" value="1"/>
</dbReference>
<reference evidence="3" key="1">
    <citation type="journal article" date="2014" name="Int. J. Syst. Evol. Microbiol.">
        <title>Complete genome sequence of Corynebacterium casei LMG S-19264T (=DSM 44701T), isolated from a smear-ripened cheese.</title>
        <authorList>
            <consortium name="US DOE Joint Genome Institute (JGI-PGF)"/>
            <person name="Walter F."/>
            <person name="Albersmeier A."/>
            <person name="Kalinowski J."/>
            <person name="Ruckert C."/>
        </authorList>
    </citation>
    <scope>NUCLEOTIDE SEQUENCE</scope>
    <source>
        <strain evidence="3">NBRC 112290</strain>
    </source>
</reference>